<organism evidence="2 3">
    <name type="scientific">Plakobranchus ocellatus</name>
    <dbReference type="NCBI Taxonomy" id="259542"/>
    <lineage>
        <taxon>Eukaryota</taxon>
        <taxon>Metazoa</taxon>
        <taxon>Spiralia</taxon>
        <taxon>Lophotrochozoa</taxon>
        <taxon>Mollusca</taxon>
        <taxon>Gastropoda</taxon>
        <taxon>Heterobranchia</taxon>
        <taxon>Euthyneura</taxon>
        <taxon>Panpulmonata</taxon>
        <taxon>Sacoglossa</taxon>
        <taxon>Placobranchoidea</taxon>
        <taxon>Plakobranchidae</taxon>
        <taxon>Plakobranchus</taxon>
    </lineage>
</organism>
<evidence type="ECO:0000313" key="3">
    <source>
        <dbReference type="Proteomes" id="UP000735302"/>
    </source>
</evidence>
<proteinExistence type="predicted"/>
<feature type="region of interest" description="Disordered" evidence="1">
    <location>
        <begin position="81"/>
        <end position="156"/>
    </location>
</feature>
<dbReference type="Proteomes" id="UP000735302">
    <property type="component" value="Unassembled WGS sequence"/>
</dbReference>
<sequence>MLRPVHSFMISRYFVHCLSPFSRALPSQPYPFLCAITSTSSTALWESAMLSPVHSCGLSLALPPLSSGTLPCSALSILQGKERNKEGEKGGGGRGKGGGGGEEERGGGERRGALDRWLGLSRSGESKGGEESNGKLPQNAGCQENQDPTPGSPMLGTSVELFVYNQAWLWKDEQTLMMDETPLESEDQVQHQQQKYHEVR</sequence>
<dbReference type="AlphaFoldDB" id="A0AAV4CTT0"/>
<evidence type="ECO:0000313" key="2">
    <source>
        <dbReference type="EMBL" id="GFO35271.1"/>
    </source>
</evidence>
<gene>
    <name evidence="2" type="ORF">PoB_006177600</name>
</gene>
<feature type="compositionally biased region" description="Polar residues" evidence="1">
    <location>
        <begin position="140"/>
        <end position="149"/>
    </location>
</feature>
<keyword evidence="3" id="KW-1185">Reference proteome</keyword>
<reference evidence="2 3" key="1">
    <citation type="journal article" date="2021" name="Elife">
        <title>Chloroplast acquisition without the gene transfer in kleptoplastic sea slugs, Plakobranchus ocellatus.</title>
        <authorList>
            <person name="Maeda T."/>
            <person name="Takahashi S."/>
            <person name="Yoshida T."/>
            <person name="Shimamura S."/>
            <person name="Takaki Y."/>
            <person name="Nagai Y."/>
            <person name="Toyoda A."/>
            <person name="Suzuki Y."/>
            <person name="Arimoto A."/>
            <person name="Ishii H."/>
            <person name="Satoh N."/>
            <person name="Nishiyama T."/>
            <person name="Hasebe M."/>
            <person name="Maruyama T."/>
            <person name="Minagawa J."/>
            <person name="Obokata J."/>
            <person name="Shigenobu S."/>
        </authorList>
    </citation>
    <scope>NUCLEOTIDE SEQUENCE [LARGE SCALE GENOMIC DNA]</scope>
</reference>
<comment type="caution">
    <text evidence="2">The sequence shown here is derived from an EMBL/GenBank/DDBJ whole genome shotgun (WGS) entry which is preliminary data.</text>
</comment>
<feature type="compositionally biased region" description="Basic and acidic residues" evidence="1">
    <location>
        <begin position="124"/>
        <end position="133"/>
    </location>
</feature>
<accession>A0AAV4CTT0</accession>
<feature type="compositionally biased region" description="Basic and acidic residues" evidence="1">
    <location>
        <begin position="102"/>
        <end position="114"/>
    </location>
</feature>
<feature type="compositionally biased region" description="Basic and acidic residues" evidence="1">
    <location>
        <begin position="81"/>
        <end position="91"/>
    </location>
</feature>
<name>A0AAV4CTT0_9GAST</name>
<feature type="region of interest" description="Disordered" evidence="1">
    <location>
        <begin position="181"/>
        <end position="200"/>
    </location>
</feature>
<evidence type="ECO:0000256" key="1">
    <source>
        <dbReference type="SAM" id="MobiDB-lite"/>
    </source>
</evidence>
<protein>
    <submittedName>
        <fullName evidence="2">Uncharacterized protein</fullName>
    </submittedName>
</protein>
<dbReference type="EMBL" id="BLXT01006999">
    <property type="protein sequence ID" value="GFO35271.1"/>
    <property type="molecule type" value="Genomic_DNA"/>
</dbReference>